<dbReference type="EMBL" id="CP041692">
    <property type="protein sequence ID" value="QDP98121.1"/>
    <property type="molecule type" value="Genomic_DNA"/>
</dbReference>
<name>A0A516Q4H5_9ACTN</name>
<dbReference type="OrthoDB" id="4668943at2"/>
<dbReference type="GO" id="GO:0005886">
    <property type="term" value="C:plasma membrane"/>
    <property type="evidence" value="ECO:0007669"/>
    <property type="project" value="UniProtKB-SubCell"/>
</dbReference>
<evidence type="ECO:0000259" key="8">
    <source>
        <dbReference type="PROSITE" id="PS50850"/>
    </source>
</evidence>
<comment type="subcellular location">
    <subcellularLocation>
        <location evidence="1">Cell membrane</location>
        <topology evidence="1">Multi-pass membrane protein</topology>
    </subcellularLocation>
</comment>
<evidence type="ECO:0000256" key="2">
    <source>
        <dbReference type="ARBA" id="ARBA00022448"/>
    </source>
</evidence>
<dbReference type="Gene3D" id="1.20.1250.20">
    <property type="entry name" value="MFS general substrate transporter like domains"/>
    <property type="match status" value="1"/>
</dbReference>
<reference evidence="9 10" key="1">
    <citation type="submission" date="2019-07" db="EMBL/GenBank/DDBJ databases">
        <title>Microlunatus dokdonensis sp. nov. isolated from the rhizospheric soil of the wild plant Elymus tsukushiensis.</title>
        <authorList>
            <person name="Ghim S.-Y."/>
            <person name="Hwang Y.-J."/>
            <person name="Son J.-S."/>
            <person name="Shin J.-H."/>
        </authorList>
    </citation>
    <scope>NUCLEOTIDE SEQUENCE [LARGE SCALE GENOMIC DNA]</scope>
    <source>
        <strain evidence="9 10">KUDC0627</strain>
    </source>
</reference>
<feature type="transmembrane region" description="Helical" evidence="7">
    <location>
        <begin position="90"/>
        <end position="109"/>
    </location>
</feature>
<dbReference type="InterPro" id="IPR020846">
    <property type="entry name" value="MFS_dom"/>
</dbReference>
<keyword evidence="10" id="KW-1185">Reference proteome</keyword>
<dbReference type="Pfam" id="PF07690">
    <property type="entry name" value="MFS_1"/>
    <property type="match status" value="1"/>
</dbReference>
<keyword evidence="5 7" id="KW-1133">Transmembrane helix</keyword>
<feature type="transmembrane region" description="Helical" evidence="7">
    <location>
        <begin position="366"/>
        <end position="389"/>
    </location>
</feature>
<dbReference type="PANTHER" id="PTHR42718:SF46">
    <property type="entry name" value="BLR6921 PROTEIN"/>
    <property type="match status" value="1"/>
</dbReference>
<evidence type="ECO:0000256" key="6">
    <source>
        <dbReference type="ARBA" id="ARBA00023136"/>
    </source>
</evidence>
<feature type="transmembrane region" description="Helical" evidence="7">
    <location>
        <begin position="58"/>
        <end position="78"/>
    </location>
</feature>
<dbReference type="InterPro" id="IPR011701">
    <property type="entry name" value="MFS"/>
</dbReference>
<feature type="transmembrane region" description="Helical" evidence="7">
    <location>
        <begin position="410"/>
        <end position="429"/>
    </location>
</feature>
<feature type="domain" description="Major facilitator superfamily (MFS) profile" evidence="8">
    <location>
        <begin position="24"/>
        <end position="478"/>
    </location>
</feature>
<accession>A0A516Q4H5</accession>
<feature type="transmembrane region" description="Helical" evidence="7">
    <location>
        <begin position="310"/>
        <end position="329"/>
    </location>
</feature>
<evidence type="ECO:0000313" key="10">
    <source>
        <dbReference type="Proteomes" id="UP000319263"/>
    </source>
</evidence>
<dbReference type="GO" id="GO:0022857">
    <property type="term" value="F:transmembrane transporter activity"/>
    <property type="evidence" value="ECO:0007669"/>
    <property type="project" value="InterPro"/>
</dbReference>
<dbReference type="CDD" id="cd17321">
    <property type="entry name" value="MFS_MMR_MDR_like"/>
    <property type="match status" value="1"/>
</dbReference>
<evidence type="ECO:0000256" key="5">
    <source>
        <dbReference type="ARBA" id="ARBA00022989"/>
    </source>
</evidence>
<keyword evidence="4 7" id="KW-0812">Transmembrane</keyword>
<evidence type="ECO:0000313" key="9">
    <source>
        <dbReference type="EMBL" id="QDP98121.1"/>
    </source>
</evidence>
<dbReference type="PANTHER" id="PTHR42718">
    <property type="entry name" value="MAJOR FACILITATOR SUPERFAMILY MULTIDRUG TRANSPORTER MFSC"/>
    <property type="match status" value="1"/>
</dbReference>
<dbReference type="SUPFAM" id="SSF103473">
    <property type="entry name" value="MFS general substrate transporter"/>
    <property type="match status" value="1"/>
</dbReference>
<feature type="transmembrane region" description="Helical" evidence="7">
    <location>
        <begin position="115"/>
        <end position="137"/>
    </location>
</feature>
<dbReference type="PROSITE" id="PS50850">
    <property type="entry name" value="MFS"/>
    <property type="match status" value="1"/>
</dbReference>
<keyword evidence="2" id="KW-0813">Transport</keyword>
<dbReference type="PRINTS" id="PR01036">
    <property type="entry name" value="TCRTETB"/>
</dbReference>
<dbReference type="Proteomes" id="UP000319263">
    <property type="component" value="Chromosome"/>
</dbReference>
<feature type="transmembrane region" description="Helical" evidence="7">
    <location>
        <begin position="177"/>
        <end position="199"/>
    </location>
</feature>
<proteinExistence type="predicted"/>
<feature type="transmembrane region" description="Helical" evidence="7">
    <location>
        <begin position="21"/>
        <end position="46"/>
    </location>
</feature>
<feature type="transmembrane region" description="Helical" evidence="7">
    <location>
        <begin position="211"/>
        <end position="230"/>
    </location>
</feature>
<evidence type="ECO:0000256" key="4">
    <source>
        <dbReference type="ARBA" id="ARBA00022692"/>
    </source>
</evidence>
<organism evidence="9 10">
    <name type="scientific">Microlunatus elymi</name>
    <dbReference type="NCBI Taxonomy" id="2596828"/>
    <lineage>
        <taxon>Bacteria</taxon>
        <taxon>Bacillati</taxon>
        <taxon>Actinomycetota</taxon>
        <taxon>Actinomycetes</taxon>
        <taxon>Propionibacteriales</taxon>
        <taxon>Propionibacteriaceae</taxon>
        <taxon>Microlunatus</taxon>
    </lineage>
</organism>
<protein>
    <submittedName>
        <fullName evidence="9">MFS transporter</fullName>
    </submittedName>
</protein>
<feature type="transmembrane region" description="Helical" evidence="7">
    <location>
        <begin position="236"/>
        <end position="257"/>
    </location>
</feature>
<feature type="transmembrane region" description="Helical" evidence="7">
    <location>
        <begin position="341"/>
        <end position="360"/>
    </location>
</feature>
<dbReference type="InterPro" id="IPR036259">
    <property type="entry name" value="MFS_trans_sf"/>
</dbReference>
<feature type="transmembrane region" description="Helical" evidence="7">
    <location>
        <begin position="149"/>
        <end position="171"/>
    </location>
</feature>
<keyword evidence="3" id="KW-1003">Cell membrane</keyword>
<feature type="transmembrane region" description="Helical" evidence="7">
    <location>
        <begin position="449"/>
        <end position="470"/>
    </location>
</feature>
<gene>
    <name evidence="9" type="ORF">FOE78_21445</name>
</gene>
<feature type="transmembrane region" description="Helical" evidence="7">
    <location>
        <begin position="277"/>
        <end position="298"/>
    </location>
</feature>
<keyword evidence="6 7" id="KW-0472">Membrane</keyword>
<sequence>MTVQTSPRLDGVTASPSRFRAGITLAVILTAQLMLVLDSTIVNVALPVIRQQFGFTPASLSWVLNAYTLAFGGLLLLGGRLGDVLGYRRTFMIGLVIFVISSALGGAAQSSEWLITVRATQGIGAALAAPAALSLLTRSHPEGPERNRALGLFAAVSSGGASIGLILGGILTSSASWRWSLLINVPIGIAALIIGSRVLPDTERRREPFDLPGALAAVVGMTSLVAGFVWMPEYGWSVRTVVSIAIGVAAMATFGIIERRTTYPLFALRLLRDPNRVTALLAFMLVVGGQMGGFFFLVQYLQVVHGFNPFTSGLAFLPLTVGIFVMSRIAPRLITRFGPMLVGLGGMLILISAHLMLSRLTADSSLIWLLVPMTLIGVGGGASFLPLNVRILSGVPARDAGSASGMLQTAQQAGGAALGLAVLIAASGLGSNGAGAIEVPAMITGMHRAFSTAAIFVSIGFLITTGMLLWQRVVARREVAAVDAEA</sequence>
<dbReference type="KEGG" id="mik:FOE78_21445"/>
<dbReference type="Gene3D" id="1.20.1720.10">
    <property type="entry name" value="Multidrug resistance protein D"/>
    <property type="match status" value="1"/>
</dbReference>
<dbReference type="RefSeq" id="WP_143988064.1">
    <property type="nucleotide sequence ID" value="NZ_CP041692.1"/>
</dbReference>
<evidence type="ECO:0000256" key="3">
    <source>
        <dbReference type="ARBA" id="ARBA00022475"/>
    </source>
</evidence>
<evidence type="ECO:0000256" key="7">
    <source>
        <dbReference type="SAM" id="Phobius"/>
    </source>
</evidence>
<evidence type="ECO:0000256" key="1">
    <source>
        <dbReference type="ARBA" id="ARBA00004651"/>
    </source>
</evidence>
<dbReference type="AlphaFoldDB" id="A0A516Q4H5"/>